<dbReference type="Pfam" id="PF09335">
    <property type="entry name" value="VTT_dom"/>
    <property type="match status" value="1"/>
</dbReference>
<protein>
    <submittedName>
        <fullName evidence="9">SNARE-like domain protein</fullName>
    </submittedName>
</protein>
<evidence type="ECO:0000256" key="4">
    <source>
        <dbReference type="ARBA" id="ARBA00022692"/>
    </source>
</evidence>
<dbReference type="GO" id="GO:0005886">
    <property type="term" value="C:plasma membrane"/>
    <property type="evidence" value="ECO:0007669"/>
    <property type="project" value="UniProtKB-SubCell"/>
</dbReference>
<gene>
    <name evidence="9" type="ORF">EHQ49_00675</name>
</gene>
<evidence type="ECO:0000256" key="2">
    <source>
        <dbReference type="ARBA" id="ARBA00010792"/>
    </source>
</evidence>
<evidence type="ECO:0000256" key="5">
    <source>
        <dbReference type="ARBA" id="ARBA00022989"/>
    </source>
</evidence>
<evidence type="ECO:0000256" key="7">
    <source>
        <dbReference type="SAM" id="Phobius"/>
    </source>
</evidence>
<comment type="similarity">
    <text evidence="2">Belongs to the DedA family.</text>
</comment>
<keyword evidence="5 7" id="KW-1133">Transmembrane helix</keyword>
<keyword evidence="4 7" id="KW-0812">Transmembrane</keyword>
<feature type="transmembrane region" description="Helical" evidence="7">
    <location>
        <begin position="195"/>
        <end position="214"/>
    </location>
</feature>
<feature type="transmembrane region" description="Helical" evidence="7">
    <location>
        <begin position="102"/>
        <end position="120"/>
    </location>
</feature>
<dbReference type="EMBL" id="RQGA01000001">
    <property type="protein sequence ID" value="TGL45991.1"/>
    <property type="molecule type" value="Genomic_DNA"/>
</dbReference>
<comment type="caution">
    <text evidence="9">The sequence shown here is derived from an EMBL/GenBank/DDBJ whole genome shotgun (WGS) entry which is preliminary data.</text>
</comment>
<name>A0A4R9JMF9_9LEPT</name>
<feature type="domain" description="VTT" evidence="8">
    <location>
        <begin position="16"/>
        <end position="138"/>
    </location>
</feature>
<dbReference type="SUPFAM" id="SSF56059">
    <property type="entry name" value="Glutathione synthetase ATP-binding domain-like"/>
    <property type="match status" value="1"/>
</dbReference>
<dbReference type="InterPro" id="IPR032816">
    <property type="entry name" value="VTT_dom"/>
</dbReference>
<evidence type="ECO:0000259" key="8">
    <source>
        <dbReference type="Pfam" id="PF09335"/>
    </source>
</evidence>
<sequence length="532" mass="61763">MTALSLFFSTFVSEDLTCIAAGIVAKNGNLSLLSAIFTTGLGIFVGDCLLYFFGFIVRRGFLKWEFLRKVQIKLESLEIIDEWKLHFRKSIFASRFLPGTRLPLYLSSGFLGLPFFAFFYTSLIAVTLWTTGFVSLVYLYGNLVTLYWNPKNSLLFSLAIAFSFYILYFMMRITFYPKEREKTSFFVAKFKQLEFWPASLFYLPLVPYLIYLALRYRGVRYITTVNPGILASGIAGESKSEILNLIPKEVVAKYQFISPKEKNPKSKIQNWIQTENLRFPLIAKPDKGERGFLVKKIHSLEDCLTLIQTYPLDWIFQEYVEGPFEVGIFYYRHPKDKQGKIFSITDKIFPELIGDGHRDIKSLISNHQRFKFQKNTHFKHNKHQLDRVLSAGETISIGSIGNHIQGCMFLDGSRWKTKEIEIKLISIADTIPGFYFGRFDIRFSDPNKFNSGYGFKIIELNGATSESTNLYDPNFSVLQSYSILFRQWKLLFQIGYENYQAGIPLFPFTDLYHLVKNHNQYRDIYSDRETIT</sequence>
<accession>A0A4R9JMF9</accession>
<evidence type="ECO:0000256" key="3">
    <source>
        <dbReference type="ARBA" id="ARBA00022475"/>
    </source>
</evidence>
<dbReference type="InterPro" id="IPR032818">
    <property type="entry name" value="DedA-like"/>
</dbReference>
<feature type="transmembrane region" description="Helical" evidence="7">
    <location>
        <begin position="155"/>
        <end position="175"/>
    </location>
</feature>
<organism evidence="9 10">
    <name type="scientific">Leptospira perdikensis</name>
    <dbReference type="NCBI Taxonomy" id="2484948"/>
    <lineage>
        <taxon>Bacteria</taxon>
        <taxon>Pseudomonadati</taxon>
        <taxon>Spirochaetota</taxon>
        <taxon>Spirochaetia</taxon>
        <taxon>Leptospirales</taxon>
        <taxon>Leptospiraceae</taxon>
        <taxon>Leptospira</taxon>
    </lineage>
</organism>
<proteinExistence type="inferred from homology"/>
<keyword evidence="10" id="KW-1185">Reference proteome</keyword>
<dbReference type="PANTHER" id="PTHR30353">
    <property type="entry name" value="INNER MEMBRANE PROTEIN DEDA-RELATED"/>
    <property type="match status" value="1"/>
</dbReference>
<evidence type="ECO:0000256" key="6">
    <source>
        <dbReference type="ARBA" id="ARBA00023136"/>
    </source>
</evidence>
<feature type="transmembrane region" description="Helical" evidence="7">
    <location>
        <begin position="30"/>
        <end position="53"/>
    </location>
</feature>
<dbReference type="PANTHER" id="PTHR30353:SF15">
    <property type="entry name" value="INNER MEMBRANE PROTEIN YABI"/>
    <property type="match status" value="1"/>
</dbReference>
<comment type="subcellular location">
    <subcellularLocation>
        <location evidence="1">Cell membrane</location>
        <topology evidence="1">Multi-pass membrane protein</topology>
    </subcellularLocation>
</comment>
<keyword evidence="6 7" id="KW-0472">Membrane</keyword>
<evidence type="ECO:0000256" key="1">
    <source>
        <dbReference type="ARBA" id="ARBA00004651"/>
    </source>
</evidence>
<feature type="transmembrane region" description="Helical" evidence="7">
    <location>
        <begin position="126"/>
        <end position="148"/>
    </location>
</feature>
<dbReference type="OrthoDB" id="9775266at2"/>
<reference evidence="9" key="1">
    <citation type="journal article" date="2019" name="PLoS Negl. Trop. Dis.">
        <title>Revisiting the worldwide diversity of Leptospira species in the environment.</title>
        <authorList>
            <person name="Vincent A.T."/>
            <person name="Schiettekatte O."/>
            <person name="Bourhy P."/>
            <person name="Veyrier F.J."/>
            <person name="Picardeau M."/>
        </authorList>
    </citation>
    <scope>NUCLEOTIDE SEQUENCE [LARGE SCALE GENOMIC DNA]</scope>
    <source>
        <strain evidence="9">201702692</strain>
    </source>
</reference>
<dbReference type="Proteomes" id="UP000298125">
    <property type="component" value="Unassembled WGS sequence"/>
</dbReference>
<evidence type="ECO:0000313" key="9">
    <source>
        <dbReference type="EMBL" id="TGL45991.1"/>
    </source>
</evidence>
<keyword evidence="3" id="KW-1003">Cell membrane</keyword>
<evidence type="ECO:0000313" key="10">
    <source>
        <dbReference type="Proteomes" id="UP000298125"/>
    </source>
</evidence>
<dbReference type="AlphaFoldDB" id="A0A4R9JMF9"/>